<name>A0A9W7CQV4_9STRA</name>
<organism evidence="1 2">
    <name type="scientific">Phytophthora fragariaefolia</name>
    <dbReference type="NCBI Taxonomy" id="1490495"/>
    <lineage>
        <taxon>Eukaryota</taxon>
        <taxon>Sar</taxon>
        <taxon>Stramenopiles</taxon>
        <taxon>Oomycota</taxon>
        <taxon>Peronosporomycetes</taxon>
        <taxon>Peronosporales</taxon>
        <taxon>Peronosporaceae</taxon>
        <taxon>Phytophthora</taxon>
    </lineage>
</organism>
<comment type="caution">
    <text evidence="1">The sequence shown here is derived from an EMBL/GenBank/DDBJ whole genome shotgun (WGS) entry which is preliminary data.</text>
</comment>
<keyword evidence="2" id="KW-1185">Reference proteome</keyword>
<accession>A0A9W7CQV4</accession>
<evidence type="ECO:0000313" key="1">
    <source>
        <dbReference type="EMBL" id="GMF39290.1"/>
    </source>
</evidence>
<gene>
    <name evidence="1" type="ORF">Pfra01_001162400</name>
</gene>
<protein>
    <submittedName>
        <fullName evidence="1">Unnamed protein product</fullName>
    </submittedName>
</protein>
<dbReference type="EMBL" id="BSXT01001150">
    <property type="protein sequence ID" value="GMF39290.1"/>
    <property type="molecule type" value="Genomic_DNA"/>
</dbReference>
<proteinExistence type="predicted"/>
<evidence type="ECO:0000313" key="2">
    <source>
        <dbReference type="Proteomes" id="UP001165121"/>
    </source>
</evidence>
<dbReference type="Proteomes" id="UP001165121">
    <property type="component" value="Unassembled WGS sequence"/>
</dbReference>
<reference evidence="1" key="1">
    <citation type="submission" date="2023-04" db="EMBL/GenBank/DDBJ databases">
        <title>Phytophthora fragariaefolia NBRC 109709.</title>
        <authorList>
            <person name="Ichikawa N."/>
            <person name="Sato H."/>
            <person name="Tonouchi N."/>
        </authorList>
    </citation>
    <scope>NUCLEOTIDE SEQUENCE</scope>
    <source>
        <strain evidence="1">NBRC 109709</strain>
    </source>
</reference>
<sequence length="174" mass="19196">MMATTKRALAKVTLGWNQVYEYELWIMDHGTGVDAVLGTDFKIPAGVCLDLFHATVRLPDEVEIPLIKTQPMADTREEGPHVPDGPIEVLTIPGHESRDYQPMRQPPTKRTHGLWDRRTKELIPKVVEFRGGPAASTTDEHIGPASHVPRAPTAIAVGSHRGPIEDRGICATRL</sequence>
<dbReference type="AlphaFoldDB" id="A0A9W7CQV4"/>